<dbReference type="InterPro" id="IPR057135">
    <property type="entry name" value="At4g27190-like_LRR"/>
</dbReference>
<organism evidence="2 3">
    <name type="scientific">Rubroshorea leprosula</name>
    <dbReference type="NCBI Taxonomy" id="152421"/>
    <lineage>
        <taxon>Eukaryota</taxon>
        <taxon>Viridiplantae</taxon>
        <taxon>Streptophyta</taxon>
        <taxon>Embryophyta</taxon>
        <taxon>Tracheophyta</taxon>
        <taxon>Spermatophyta</taxon>
        <taxon>Magnoliopsida</taxon>
        <taxon>eudicotyledons</taxon>
        <taxon>Gunneridae</taxon>
        <taxon>Pentapetalae</taxon>
        <taxon>rosids</taxon>
        <taxon>malvids</taxon>
        <taxon>Malvales</taxon>
        <taxon>Dipterocarpaceae</taxon>
        <taxon>Rubroshorea</taxon>
    </lineage>
</organism>
<comment type="caution">
    <text evidence="2">The sequence shown here is derived from an EMBL/GenBank/DDBJ whole genome shotgun (WGS) entry which is preliminary data.</text>
</comment>
<protein>
    <recommendedName>
        <fullName evidence="1">Disease resistance protein At4g27190-like leucine-rich repeats domain-containing protein</fullName>
    </recommendedName>
</protein>
<evidence type="ECO:0000313" key="2">
    <source>
        <dbReference type="EMBL" id="GKV11236.1"/>
    </source>
</evidence>
<dbReference type="Proteomes" id="UP001054252">
    <property type="component" value="Unassembled WGS sequence"/>
</dbReference>
<dbReference type="EMBL" id="BPVZ01000034">
    <property type="protein sequence ID" value="GKV11236.1"/>
    <property type="molecule type" value="Genomic_DNA"/>
</dbReference>
<feature type="domain" description="Disease resistance protein At4g27190-like leucine-rich repeats" evidence="1">
    <location>
        <begin position="16"/>
        <end position="105"/>
    </location>
</feature>
<accession>A0AAV5JFI4</accession>
<dbReference type="Pfam" id="PF23247">
    <property type="entry name" value="LRR_RPS2"/>
    <property type="match status" value="1"/>
</dbReference>
<evidence type="ECO:0000259" key="1">
    <source>
        <dbReference type="Pfam" id="PF23247"/>
    </source>
</evidence>
<evidence type="ECO:0000313" key="3">
    <source>
        <dbReference type="Proteomes" id="UP001054252"/>
    </source>
</evidence>
<dbReference type="AlphaFoldDB" id="A0AAV5JFI4"/>
<gene>
    <name evidence="2" type="ORF">SLEP1_g22506</name>
</gene>
<keyword evidence="3" id="KW-1185">Reference proteome</keyword>
<sequence>MRQCINMRSLSDVALVLQNATELSYCSIWNCEEIECVIDLVSLSSLCSHVLKLQMLVLGRLPKLCELVSVEGTPMPLRIFSSLKYFHITRCSGIRKLFPVELLQGFQIWR</sequence>
<name>A0AAV5JFI4_9ROSI</name>
<reference evidence="2 3" key="1">
    <citation type="journal article" date="2021" name="Commun. Biol.">
        <title>The genome of Shorea leprosula (Dipterocarpaceae) highlights the ecological relevance of drought in aseasonal tropical rainforests.</title>
        <authorList>
            <person name="Ng K.K.S."/>
            <person name="Kobayashi M.J."/>
            <person name="Fawcett J.A."/>
            <person name="Hatakeyama M."/>
            <person name="Paape T."/>
            <person name="Ng C.H."/>
            <person name="Ang C.C."/>
            <person name="Tnah L.H."/>
            <person name="Lee C.T."/>
            <person name="Nishiyama T."/>
            <person name="Sese J."/>
            <person name="O'Brien M.J."/>
            <person name="Copetti D."/>
            <person name="Mohd Noor M.I."/>
            <person name="Ong R.C."/>
            <person name="Putra M."/>
            <person name="Sireger I.Z."/>
            <person name="Indrioko S."/>
            <person name="Kosugi Y."/>
            <person name="Izuno A."/>
            <person name="Isagi Y."/>
            <person name="Lee S.L."/>
            <person name="Shimizu K.K."/>
        </authorList>
    </citation>
    <scope>NUCLEOTIDE SEQUENCE [LARGE SCALE GENOMIC DNA]</scope>
    <source>
        <strain evidence="2">214</strain>
    </source>
</reference>
<proteinExistence type="predicted"/>